<proteinExistence type="inferred from homology"/>
<evidence type="ECO:0000259" key="12">
    <source>
        <dbReference type="Pfam" id="PF02875"/>
    </source>
</evidence>
<dbReference type="SUPFAM" id="SSF53623">
    <property type="entry name" value="MurD-like peptide ligases, catalytic domain"/>
    <property type="match status" value="1"/>
</dbReference>
<dbReference type="PIRSF" id="PIRSF001563">
    <property type="entry name" value="Folylpolyglu_synth"/>
    <property type="match status" value="1"/>
</dbReference>
<dbReference type="GO" id="GO:0046872">
    <property type="term" value="F:metal ion binding"/>
    <property type="evidence" value="ECO:0007669"/>
    <property type="project" value="UniProtKB-KW"/>
</dbReference>
<evidence type="ECO:0000256" key="5">
    <source>
        <dbReference type="ARBA" id="ARBA00022723"/>
    </source>
</evidence>
<evidence type="ECO:0000256" key="2">
    <source>
        <dbReference type="ARBA" id="ARBA00008276"/>
    </source>
</evidence>
<evidence type="ECO:0000256" key="9">
    <source>
        <dbReference type="ARBA" id="ARBA00030592"/>
    </source>
</evidence>
<dbReference type="PANTHER" id="PTHR11136">
    <property type="entry name" value="FOLYLPOLYGLUTAMATE SYNTHASE-RELATED"/>
    <property type="match status" value="1"/>
</dbReference>
<evidence type="ECO:0000256" key="4">
    <source>
        <dbReference type="ARBA" id="ARBA00022598"/>
    </source>
</evidence>
<comment type="cofactor">
    <cofactor evidence="1">
        <name>Mg(2+)</name>
        <dbReference type="ChEBI" id="CHEBI:18420"/>
    </cofactor>
</comment>
<dbReference type="EMBL" id="DVHM01000094">
    <property type="protein sequence ID" value="HIR70766.1"/>
    <property type="molecule type" value="Genomic_DNA"/>
</dbReference>
<evidence type="ECO:0000256" key="7">
    <source>
        <dbReference type="ARBA" id="ARBA00022840"/>
    </source>
</evidence>
<dbReference type="Gene3D" id="3.40.1190.10">
    <property type="entry name" value="Mur-like, catalytic domain"/>
    <property type="match status" value="1"/>
</dbReference>
<evidence type="ECO:0000313" key="14">
    <source>
        <dbReference type="EMBL" id="HIR70766.1"/>
    </source>
</evidence>
<dbReference type="InterPro" id="IPR004101">
    <property type="entry name" value="Mur_ligase_C"/>
</dbReference>
<dbReference type="GO" id="GO:0005737">
    <property type="term" value="C:cytoplasm"/>
    <property type="evidence" value="ECO:0007669"/>
    <property type="project" value="TreeGrafter"/>
</dbReference>
<evidence type="ECO:0000259" key="13">
    <source>
        <dbReference type="Pfam" id="PF08245"/>
    </source>
</evidence>
<comment type="similarity">
    <text evidence="2 11">Belongs to the folylpolyglutamate synthase family.</text>
</comment>
<dbReference type="GO" id="GO:0004326">
    <property type="term" value="F:tetrahydrofolylpolyglutamate synthase activity"/>
    <property type="evidence" value="ECO:0007669"/>
    <property type="project" value="UniProtKB-EC"/>
</dbReference>
<comment type="catalytic activity">
    <reaction evidence="10">
        <text>(6S)-5,6,7,8-tetrahydrofolyl-(gamma-L-Glu)(n) + L-glutamate + ATP = (6S)-5,6,7,8-tetrahydrofolyl-(gamma-L-Glu)(n+1) + ADP + phosphate + H(+)</text>
        <dbReference type="Rhea" id="RHEA:10580"/>
        <dbReference type="Rhea" id="RHEA-COMP:14738"/>
        <dbReference type="Rhea" id="RHEA-COMP:14740"/>
        <dbReference type="ChEBI" id="CHEBI:15378"/>
        <dbReference type="ChEBI" id="CHEBI:29985"/>
        <dbReference type="ChEBI" id="CHEBI:30616"/>
        <dbReference type="ChEBI" id="CHEBI:43474"/>
        <dbReference type="ChEBI" id="CHEBI:141005"/>
        <dbReference type="ChEBI" id="CHEBI:456216"/>
        <dbReference type="EC" id="6.3.2.17"/>
    </reaction>
</comment>
<dbReference type="GO" id="GO:0005524">
    <property type="term" value="F:ATP binding"/>
    <property type="evidence" value="ECO:0007669"/>
    <property type="project" value="UniProtKB-KW"/>
</dbReference>
<dbReference type="Gene3D" id="3.90.190.20">
    <property type="entry name" value="Mur ligase, C-terminal domain"/>
    <property type="match status" value="1"/>
</dbReference>
<gene>
    <name evidence="14" type="ORF">IAA55_05755</name>
</gene>
<dbReference type="InterPro" id="IPR036565">
    <property type="entry name" value="Mur-like_cat_sf"/>
</dbReference>
<protein>
    <recommendedName>
        <fullName evidence="3">tetrahydrofolate synthase</fullName>
        <ecNumber evidence="3">6.3.2.17</ecNumber>
    </recommendedName>
    <alternativeName>
        <fullName evidence="9">Tetrahydrofolylpolyglutamate synthase</fullName>
    </alternativeName>
</protein>
<dbReference type="InterPro" id="IPR001645">
    <property type="entry name" value="Folylpolyglutamate_synth"/>
</dbReference>
<dbReference type="SUPFAM" id="SSF53244">
    <property type="entry name" value="MurD-like peptide ligases, peptide-binding domain"/>
    <property type="match status" value="1"/>
</dbReference>
<reference evidence="14" key="1">
    <citation type="submission" date="2020-10" db="EMBL/GenBank/DDBJ databases">
        <authorList>
            <person name="Gilroy R."/>
        </authorList>
    </citation>
    <scope>NUCLEOTIDE SEQUENCE</scope>
    <source>
        <strain evidence="14">ChiSjej5B23-6657</strain>
    </source>
</reference>
<organism evidence="14 15">
    <name type="scientific">Candidatus Pullilachnospira gallistercoris</name>
    <dbReference type="NCBI Taxonomy" id="2840911"/>
    <lineage>
        <taxon>Bacteria</taxon>
        <taxon>Bacillati</taxon>
        <taxon>Bacillota</taxon>
        <taxon>Clostridia</taxon>
        <taxon>Lachnospirales</taxon>
        <taxon>Lachnospiraceae</taxon>
        <taxon>Lachnospiraceae incertae sedis</taxon>
        <taxon>Candidatus Pullilachnospira</taxon>
    </lineage>
</organism>
<evidence type="ECO:0000256" key="3">
    <source>
        <dbReference type="ARBA" id="ARBA00013025"/>
    </source>
</evidence>
<dbReference type="InterPro" id="IPR013221">
    <property type="entry name" value="Mur_ligase_cen"/>
</dbReference>
<dbReference type="FunFam" id="3.40.1190.10:FF:000011">
    <property type="entry name" value="Folylpolyglutamate synthase/dihydrofolate synthase"/>
    <property type="match status" value="1"/>
</dbReference>
<dbReference type="Proteomes" id="UP000823912">
    <property type="component" value="Unassembled WGS sequence"/>
</dbReference>
<evidence type="ECO:0000256" key="6">
    <source>
        <dbReference type="ARBA" id="ARBA00022741"/>
    </source>
</evidence>
<keyword evidence="4 11" id="KW-0436">Ligase</keyword>
<keyword evidence="8" id="KW-0460">Magnesium</keyword>
<accession>A0A9D1EA22</accession>
<dbReference type="EC" id="6.3.2.17" evidence="3"/>
<feature type="domain" description="Mur ligase central" evidence="13">
    <location>
        <begin position="129"/>
        <end position="260"/>
    </location>
</feature>
<keyword evidence="7 11" id="KW-0067">ATP-binding</keyword>
<evidence type="ECO:0000256" key="1">
    <source>
        <dbReference type="ARBA" id="ARBA00001946"/>
    </source>
</evidence>
<dbReference type="GO" id="GO:0008841">
    <property type="term" value="F:dihydrofolate synthase activity"/>
    <property type="evidence" value="ECO:0007669"/>
    <property type="project" value="TreeGrafter"/>
</dbReference>
<evidence type="ECO:0000256" key="8">
    <source>
        <dbReference type="ARBA" id="ARBA00022842"/>
    </source>
</evidence>
<evidence type="ECO:0000256" key="10">
    <source>
        <dbReference type="ARBA" id="ARBA00047493"/>
    </source>
</evidence>
<dbReference type="AlphaFoldDB" id="A0A9D1EA22"/>
<evidence type="ECO:0000313" key="15">
    <source>
        <dbReference type="Proteomes" id="UP000823912"/>
    </source>
</evidence>
<keyword evidence="6 11" id="KW-0547">Nucleotide-binding</keyword>
<dbReference type="Pfam" id="PF02875">
    <property type="entry name" value="Mur_ligase_C"/>
    <property type="match status" value="1"/>
</dbReference>
<comment type="caution">
    <text evidence="14">The sequence shown here is derived from an EMBL/GenBank/DDBJ whole genome shotgun (WGS) entry which is preliminary data.</text>
</comment>
<dbReference type="PANTHER" id="PTHR11136:SF0">
    <property type="entry name" value="DIHYDROFOLATE SYNTHETASE-RELATED"/>
    <property type="match status" value="1"/>
</dbReference>
<dbReference type="NCBIfam" id="TIGR01499">
    <property type="entry name" value="folC"/>
    <property type="match status" value="1"/>
</dbReference>
<dbReference type="Pfam" id="PF08245">
    <property type="entry name" value="Mur_ligase_M"/>
    <property type="match status" value="1"/>
</dbReference>
<keyword evidence="5" id="KW-0479">Metal-binding</keyword>
<dbReference type="InterPro" id="IPR036615">
    <property type="entry name" value="Mur_ligase_C_dom_sf"/>
</dbReference>
<evidence type="ECO:0000256" key="11">
    <source>
        <dbReference type="PIRNR" id="PIRNR001563"/>
    </source>
</evidence>
<feature type="domain" description="Mur ligase C-terminal" evidence="12">
    <location>
        <begin position="289"/>
        <end position="406"/>
    </location>
</feature>
<name>A0A9D1EA22_9FIRM</name>
<reference evidence="14" key="2">
    <citation type="journal article" date="2021" name="PeerJ">
        <title>Extensive microbial diversity within the chicken gut microbiome revealed by metagenomics and culture.</title>
        <authorList>
            <person name="Gilroy R."/>
            <person name="Ravi A."/>
            <person name="Getino M."/>
            <person name="Pursley I."/>
            <person name="Horton D.L."/>
            <person name="Alikhan N.F."/>
            <person name="Baker D."/>
            <person name="Gharbi K."/>
            <person name="Hall N."/>
            <person name="Watson M."/>
            <person name="Adriaenssens E.M."/>
            <person name="Foster-Nyarko E."/>
            <person name="Jarju S."/>
            <person name="Secka A."/>
            <person name="Antonio M."/>
            <person name="Oren A."/>
            <person name="Chaudhuri R.R."/>
            <person name="La Ragione R."/>
            <person name="Hildebrand F."/>
            <person name="Pallen M.J."/>
        </authorList>
    </citation>
    <scope>NUCLEOTIDE SEQUENCE</scope>
    <source>
        <strain evidence="14">ChiSjej5B23-6657</strain>
    </source>
</reference>
<sequence length="427" mass="47155">MEPTSELRNFIAEAKAMGSLPGLDSIRRLLDRLDNPQEKLSVIHVAGTNGKGSVCSYLQSALSLAGYRVGVYTSPAVFDERERFAVDGLWISREEYWRQAERIRRACLDIRAKGFPQPTIFEVDTALAYLYFLDQHCDLVITETGMGGALDATNAVEKPLCCVFASVGMDHMQMLGSTLEEIAAQKAGIIKEGRPVVSTWQDPAVRSVLTDVAKKKGAEIRFADPGEITEISGGRIRCGDYELSPALEGTFQIQNSVLALHTLLLLRDEGYAISDEVMLEGIHRAYWPGRMERILSCPKVYLDGAHNLPAALQLKRTIQKKFTNQRITYIIGVLADKDYDGMLRELLPLAEDVITVTPQNPRALDAKSLAKAAKRWHDHVTAASDFCEAAGLALRGGSDVILAFGSLSYLRDIKSAILKRNEEMSHV</sequence>